<name>A0A2P6NQP8_9EUKA</name>
<dbReference type="InterPro" id="IPR029058">
    <property type="entry name" value="AB_hydrolase_fold"/>
</dbReference>
<evidence type="ECO:0000256" key="4">
    <source>
        <dbReference type="ARBA" id="ARBA00022801"/>
    </source>
</evidence>
<keyword evidence="6" id="KW-1185">Reference proteome</keyword>
<dbReference type="InterPro" id="IPR019363">
    <property type="entry name" value="LDAH"/>
</dbReference>
<dbReference type="Proteomes" id="UP000241769">
    <property type="component" value="Unassembled WGS sequence"/>
</dbReference>
<dbReference type="AlphaFoldDB" id="A0A2P6NQP8"/>
<organism evidence="5 6">
    <name type="scientific">Planoprotostelium fungivorum</name>
    <dbReference type="NCBI Taxonomy" id="1890364"/>
    <lineage>
        <taxon>Eukaryota</taxon>
        <taxon>Amoebozoa</taxon>
        <taxon>Evosea</taxon>
        <taxon>Variosea</taxon>
        <taxon>Cavosteliida</taxon>
        <taxon>Cavosteliaceae</taxon>
        <taxon>Planoprotostelium</taxon>
    </lineage>
</organism>
<keyword evidence="4" id="KW-0378">Hydrolase</keyword>
<dbReference type="InParanoid" id="A0A2P6NQP8"/>
<dbReference type="GO" id="GO:0019915">
    <property type="term" value="P:lipid storage"/>
    <property type="evidence" value="ECO:0007669"/>
    <property type="project" value="InterPro"/>
</dbReference>
<dbReference type="Gene3D" id="3.40.50.1820">
    <property type="entry name" value="alpha/beta hydrolase"/>
    <property type="match status" value="1"/>
</dbReference>
<evidence type="ECO:0008006" key="7">
    <source>
        <dbReference type="Google" id="ProtNLM"/>
    </source>
</evidence>
<dbReference type="GO" id="GO:0005811">
    <property type="term" value="C:lipid droplet"/>
    <property type="evidence" value="ECO:0007669"/>
    <property type="project" value="UniProtKB-SubCell"/>
</dbReference>
<dbReference type="GO" id="GO:0016298">
    <property type="term" value="F:lipase activity"/>
    <property type="evidence" value="ECO:0007669"/>
    <property type="project" value="InterPro"/>
</dbReference>
<dbReference type="PANTHER" id="PTHR13390">
    <property type="entry name" value="LIPASE"/>
    <property type="match status" value="1"/>
</dbReference>
<dbReference type="EMBL" id="MDYQ01000034">
    <property type="protein sequence ID" value="PRP86228.1"/>
    <property type="molecule type" value="Genomic_DNA"/>
</dbReference>
<reference evidence="5 6" key="1">
    <citation type="journal article" date="2018" name="Genome Biol. Evol.">
        <title>Multiple Roots of Fruiting Body Formation in Amoebozoa.</title>
        <authorList>
            <person name="Hillmann F."/>
            <person name="Forbes G."/>
            <person name="Novohradska S."/>
            <person name="Ferling I."/>
            <person name="Riege K."/>
            <person name="Groth M."/>
            <person name="Westermann M."/>
            <person name="Marz M."/>
            <person name="Spaller T."/>
            <person name="Winckler T."/>
            <person name="Schaap P."/>
            <person name="Glockner G."/>
        </authorList>
    </citation>
    <scope>NUCLEOTIDE SEQUENCE [LARGE SCALE GENOMIC DNA]</scope>
    <source>
        <strain evidence="5 6">Jena</strain>
    </source>
</reference>
<gene>
    <name evidence="5" type="ORF">PROFUN_05744</name>
</gene>
<evidence type="ECO:0000313" key="5">
    <source>
        <dbReference type="EMBL" id="PRP86228.1"/>
    </source>
</evidence>
<evidence type="ECO:0000256" key="3">
    <source>
        <dbReference type="ARBA" id="ARBA00022677"/>
    </source>
</evidence>
<evidence type="ECO:0000256" key="2">
    <source>
        <dbReference type="ARBA" id="ARBA00008300"/>
    </source>
</evidence>
<dbReference type="SUPFAM" id="SSF53474">
    <property type="entry name" value="alpha/beta-Hydrolases"/>
    <property type="match status" value="1"/>
</dbReference>
<dbReference type="OrthoDB" id="448051at2759"/>
<protein>
    <recommendedName>
        <fullName evidence="7">Lipid droplet-associated hydrolase</fullName>
    </recommendedName>
</protein>
<comment type="subcellular location">
    <subcellularLocation>
        <location evidence="1">Lipid droplet</location>
    </subcellularLocation>
</comment>
<proteinExistence type="inferred from homology"/>
<comment type="caution">
    <text evidence="5">The sequence shown here is derived from an EMBL/GenBank/DDBJ whole genome shotgun (WGS) entry which is preliminary data.</text>
</comment>
<sequence length="294" mass="33591">METVTVNDIATRTYVRRSTQQHDTAIVVVPGNPGFVDFYIEFIDKLFDRLGGVFSVYGVGHAGHGCPGQNGKRIFTLDNQIQHKRDFIVQNVLKEKHSKIIIISHSVGSYISLKVLQRYKDINIVQLINLFPTVRNLNVGIRFPVNVVMLPILRQASSGLVHYIPQWLLEKIFKAIPATQIKGVRDTVNDNRDYHCVLNALSMAYEEYNHIGELDEEITQAITAHLDKIYFLYGPKDHYAPEAYYNDMIESFPEAKAHLADESILHAFVIHHSSQVVDRIAEWFDHHKPLCADQ</sequence>
<keyword evidence="3" id="KW-0551">Lipid droplet</keyword>
<accession>A0A2P6NQP8</accession>
<comment type="similarity">
    <text evidence="2">Belongs to the AB hydrolase superfamily. LDAH family.</text>
</comment>
<evidence type="ECO:0000313" key="6">
    <source>
        <dbReference type="Proteomes" id="UP000241769"/>
    </source>
</evidence>
<evidence type="ECO:0000256" key="1">
    <source>
        <dbReference type="ARBA" id="ARBA00004502"/>
    </source>
</evidence>
<dbReference type="FunCoup" id="A0A2P6NQP8">
    <property type="interactions" value="23"/>
</dbReference>
<dbReference type="Pfam" id="PF10230">
    <property type="entry name" value="LIDHydrolase"/>
    <property type="match status" value="1"/>
</dbReference>
<dbReference type="PANTHER" id="PTHR13390:SF0">
    <property type="entry name" value="LIPID DROPLET-ASSOCIATED HYDROLASE"/>
    <property type="match status" value="1"/>
</dbReference>